<sequence length="287" mass="31311">MVKPREPRSAADYDSRSTAAVRSAIVEIGQVLGSYRGKYTIVGGSVPWLLLDQESMAHVGTQDLDLDLDPEALSDGEYSLLVDALLENGYQQSEALARFQLQREIDLQDGEKPVRVIIDFLMPRDAMVSNKGPKLIEGFAVQKADGADLGVAYQEIIEVAGPMPTGGTNRVRIAVCTIPAFLAMKGHALDGRKKEKDAYDVYYAIRNYSGGTMAIAEACRPLLDEASGIAGFKLIDAKFDTLESYGPTSVRNFVAETDVLDGRSADEWQQDAFGQVDAWLRALGLRD</sequence>
<dbReference type="AlphaFoldDB" id="A0A418NPN5"/>
<comment type="caution">
    <text evidence="1">The sequence shown here is derived from an EMBL/GenBank/DDBJ whole genome shotgun (WGS) entry which is preliminary data.</text>
</comment>
<organism evidence="1 2">
    <name type="scientific">Aurantiacibacter zhengii</name>
    <dbReference type="NCBI Taxonomy" id="2307003"/>
    <lineage>
        <taxon>Bacteria</taxon>
        <taxon>Pseudomonadati</taxon>
        <taxon>Pseudomonadota</taxon>
        <taxon>Alphaproteobacteria</taxon>
        <taxon>Sphingomonadales</taxon>
        <taxon>Erythrobacteraceae</taxon>
        <taxon>Aurantiacibacter</taxon>
    </lineage>
</organism>
<name>A0A418NPN5_9SPHN</name>
<keyword evidence="2" id="KW-1185">Reference proteome</keyword>
<dbReference type="Proteomes" id="UP000286576">
    <property type="component" value="Unassembled WGS sequence"/>
</dbReference>
<dbReference type="EMBL" id="QXFL01000007">
    <property type="protein sequence ID" value="RIV84173.1"/>
    <property type="molecule type" value="Genomic_DNA"/>
</dbReference>
<dbReference type="OrthoDB" id="7585025at2"/>
<gene>
    <name evidence="1" type="ORF">D2V07_14240</name>
</gene>
<evidence type="ECO:0000313" key="2">
    <source>
        <dbReference type="Proteomes" id="UP000286576"/>
    </source>
</evidence>
<dbReference type="RefSeq" id="WP_119587628.1">
    <property type="nucleotide sequence ID" value="NZ_CAWODQ010000027.1"/>
</dbReference>
<evidence type="ECO:0000313" key="1">
    <source>
        <dbReference type="EMBL" id="RIV84173.1"/>
    </source>
</evidence>
<reference evidence="1 2" key="1">
    <citation type="submission" date="2018-08" db="EMBL/GenBank/DDBJ databases">
        <title>Erythrobacter zhengii sp.nov., a bacterium isolated from deep-sea sediment.</title>
        <authorList>
            <person name="Fang C."/>
            <person name="Wu Y.-H."/>
            <person name="Sun C."/>
            <person name="Wang H."/>
            <person name="Cheng H."/>
            <person name="Meng F.-X."/>
            <person name="Wang C.-S."/>
            <person name="Xu X.-W."/>
        </authorList>
    </citation>
    <scope>NUCLEOTIDE SEQUENCE [LARGE SCALE GENOMIC DNA]</scope>
    <source>
        <strain evidence="1 2">V18</strain>
    </source>
</reference>
<evidence type="ECO:0008006" key="3">
    <source>
        <dbReference type="Google" id="ProtNLM"/>
    </source>
</evidence>
<accession>A0A418NPN5</accession>
<proteinExistence type="predicted"/>
<protein>
    <recommendedName>
        <fullName evidence="3">Nucleotidyl transferase AbiEii/AbiGii toxin family protein</fullName>
    </recommendedName>
</protein>